<dbReference type="SUPFAM" id="SSF55594">
    <property type="entry name" value="HPr-like"/>
    <property type="match status" value="1"/>
</dbReference>
<dbReference type="EMBL" id="LHPI01000006">
    <property type="protein sequence ID" value="KOO08102.1"/>
    <property type="molecule type" value="Genomic_DNA"/>
</dbReference>
<feature type="domain" description="HPr" evidence="5">
    <location>
        <begin position="3"/>
        <end position="91"/>
    </location>
</feature>
<dbReference type="PANTHER" id="PTHR33705:SF2">
    <property type="entry name" value="PHOSPHOCARRIER PROTEIN NPR"/>
    <property type="match status" value="1"/>
</dbReference>
<reference evidence="7" key="1">
    <citation type="submission" date="2015-08" db="EMBL/GenBank/DDBJ databases">
        <title>Vibrio galatheae sp. nov., a novel member of the Vibrionaceae family isolated from the Solomon Islands.</title>
        <authorList>
            <person name="Giubergia S."/>
            <person name="Machado H."/>
            <person name="Mateiu R.V."/>
            <person name="Gram L."/>
        </authorList>
    </citation>
    <scope>NUCLEOTIDE SEQUENCE [LARGE SCALE GENOMIC DNA]</scope>
    <source>
        <strain evidence="7">DSM 19134</strain>
    </source>
</reference>
<dbReference type="GO" id="GO:0009401">
    <property type="term" value="P:phosphoenolpyruvate-dependent sugar phosphotransferase system"/>
    <property type="evidence" value="ECO:0007669"/>
    <property type="project" value="UniProtKB-KW"/>
</dbReference>
<dbReference type="PROSITE" id="PS51350">
    <property type="entry name" value="PTS_HPR_DOM"/>
    <property type="match status" value="1"/>
</dbReference>
<keyword evidence="3" id="KW-0963">Cytoplasm</keyword>
<dbReference type="GO" id="GO:0005737">
    <property type="term" value="C:cytoplasm"/>
    <property type="evidence" value="ECO:0007669"/>
    <property type="project" value="UniProtKB-SubCell"/>
</dbReference>
<dbReference type="InterPro" id="IPR002114">
    <property type="entry name" value="PTS_HPr_Ser_P_site"/>
</dbReference>
<gene>
    <name evidence="6" type="ORF">AKJ31_09370</name>
</gene>
<evidence type="ECO:0000256" key="4">
    <source>
        <dbReference type="ARBA" id="ARBA00022683"/>
    </source>
</evidence>
<evidence type="ECO:0000256" key="2">
    <source>
        <dbReference type="ARBA" id="ARBA00010736"/>
    </source>
</evidence>
<dbReference type="InterPro" id="IPR001020">
    <property type="entry name" value="PTS_HPr_His_P_site"/>
</dbReference>
<keyword evidence="7" id="KW-1185">Reference proteome</keyword>
<dbReference type="Proteomes" id="UP000037530">
    <property type="component" value="Unassembled WGS sequence"/>
</dbReference>
<dbReference type="Pfam" id="PF00381">
    <property type="entry name" value="PTS-HPr"/>
    <property type="match status" value="1"/>
</dbReference>
<evidence type="ECO:0000256" key="3">
    <source>
        <dbReference type="ARBA" id="ARBA00022490"/>
    </source>
</evidence>
<comment type="similarity">
    <text evidence="2">Belongs to the HPr family.</text>
</comment>
<dbReference type="PROSITE" id="PS00589">
    <property type="entry name" value="PTS_HPR_SER"/>
    <property type="match status" value="1"/>
</dbReference>
<proteinExistence type="inferred from homology"/>
<accession>A0A0M0I1Z0</accession>
<dbReference type="PROSITE" id="PS00369">
    <property type="entry name" value="PTS_HPR_HIS"/>
    <property type="match status" value="1"/>
</dbReference>
<evidence type="ECO:0000313" key="6">
    <source>
        <dbReference type="EMBL" id="KOO08102.1"/>
    </source>
</evidence>
<dbReference type="NCBIfam" id="TIGR01003">
    <property type="entry name" value="PTS_HPr_family"/>
    <property type="match status" value="1"/>
</dbReference>
<keyword evidence="4" id="KW-0598">Phosphotransferase system</keyword>
<dbReference type="Gene3D" id="3.30.1340.10">
    <property type="entry name" value="HPr-like"/>
    <property type="match status" value="1"/>
</dbReference>
<dbReference type="InterPro" id="IPR000032">
    <property type="entry name" value="HPr-like"/>
</dbReference>
<organism evidence="6 7">
    <name type="scientific">Vibrio hepatarius</name>
    <dbReference type="NCBI Taxonomy" id="171383"/>
    <lineage>
        <taxon>Bacteria</taxon>
        <taxon>Pseudomonadati</taxon>
        <taxon>Pseudomonadota</taxon>
        <taxon>Gammaproteobacteria</taxon>
        <taxon>Vibrionales</taxon>
        <taxon>Vibrionaceae</taxon>
        <taxon>Vibrio</taxon>
        <taxon>Vibrio oreintalis group</taxon>
    </lineage>
</organism>
<dbReference type="AlphaFoldDB" id="A0A0M0I1Z0"/>
<dbReference type="PANTHER" id="PTHR33705">
    <property type="entry name" value="PHOSPHOCARRIER PROTEIN HPR"/>
    <property type="match status" value="1"/>
</dbReference>
<comment type="caution">
    <text evidence="6">The sequence shown here is derived from an EMBL/GenBank/DDBJ whole genome shotgun (WGS) entry which is preliminary data.</text>
</comment>
<evidence type="ECO:0000259" key="5">
    <source>
        <dbReference type="PROSITE" id="PS51350"/>
    </source>
</evidence>
<dbReference type="RefSeq" id="WP_053408835.1">
    <property type="nucleotide sequence ID" value="NZ_DAIPHI010000050.1"/>
</dbReference>
<dbReference type="PRINTS" id="PR00107">
    <property type="entry name" value="PHOSPHOCPHPR"/>
</dbReference>
<evidence type="ECO:0000256" key="1">
    <source>
        <dbReference type="ARBA" id="ARBA00004496"/>
    </source>
</evidence>
<sequence length="92" mass="9985">MQQQSRTVLIQNRLGLHARAAVKLVELAQSFDAVLTIQNHEGKEATADSVMGLLMLESAQGEHVTISAEGNDASPALEAVCHLIEDKFEEDD</sequence>
<dbReference type="PATRIC" id="fig|171383.3.peg.1915"/>
<dbReference type="STRING" id="171383.AKJ31_09370"/>
<comment type="subcellular location">
    <subcellularLocation>
        <location evidence="1">Cytoplasm</location>
    </subcellularLocation>
</comment>
<evidence type="ECO:0000313" key="7">
    <source>
        <dbReference type="Proteomes" id="UP000037530"/>
    </source>
</evidence>
<name>A0A0M0I1Z0_9VIBR</name>
<dbReference type="InterPro" id="IPR035895">
    <property type="entry name" value="HPr-like_sf"/>
</dbReference>
<dbReference type="OrthoDB" id="9798965at2"/>
<dbReference type="InterPro" id="IPR050399">
    <property type="entry name" value="HPr"/>
</dbReference>
<protein>
    <submittedName>
        <fullName evidence="6">Phosphate ABC transporter permease</fullName>
    </submittedName>
</protein>